<name>A0A9C6XS75_FRAOC</name>
<sequence>MTKVAALPVHKEFGLGYQIHLRDKEKKVFFVILPNRIPNQIGLESFGQYSADIESRKPPFLIFKGMDGSAFDIAIKPFSVEMAKLAVHGEVFVEAEVEQPGLDTSLDWLDELTAAGPSEEVEKLQEEKRSLPVDVDDDDKDKVDASPAKKVKMEK</sequence>
<dbReference type="AlphaFoldDB" id="A0A9C6XS75"/>
<accession>A0A9C6XS75</accession>
<proteinExistence type="predicted"/>
<dbReference type="RefSeq" id="XP_052129057.1">
    <property type="nucleotide sequence ID" value="XM_052273097.1"/>
</dbReference>
<feature type="compositionally biased region" description="Basic and acidic residues" evidence="1">
    <location>
        <begin position="120"/>
        <end position="131"/>
    </location>
</feature>
<dbReference type="GeneID" id="127750728"/>
<organism evidence="2 3">
    <name type="scientific">Frankliniella occidentalis</name>
    <name type="common">Western flower thrips</name>
    <name type="synonym">Euthrips occidentalis</name>
    <dbReference type="NCBI Taxonomy" id="133901"/>
    <lineage>
        <taxon>Eukaryota</taxon>
        <taxon>Metazoa</taxon>
        <taxon>Ecdysozoa</taxon>
        <taxon>Arthropoda</taxon>
        <taxon>Hexapoda</taxon>
        <taxon>Insecta</taxon>
        <taxon>Pterygota</taxon>
        <taxon>Neoptera</taxon>
        <taxon>Paraneoptera</taxon>
        <taxon>Thysanoptera</taxon>
        <taxon>Terebrantia</taxon>
        <taxon>Thripoidea</taxon>
        <taxon>Thripidae</taxon>
        <taxon>Frankliniella</taxon>
    </lineage>
</organism>
<gene>
    <name evidence="3" type="primary">LOC127750728</name>
</gene>
<keyword evidence="2" id="KW-1185">Reference proteome</keyword>
<dbReference type="Proteomes" id="UP000504606">
    <property type="component" value="Unplaced"/>
</dbReference>
<dbReference type="KEGG" id="foc:127750728"/>
<protein>
    <submittedName>
        <fullName evidence="3">Uncharacterized protein LOC127750728</fullName>
    </submittedName>
</protein>
<evidence type="ECO:0000256" key="1">
    <source>
        <dbReference type="SAM" id="MobiDB-lite"/>
    </source>
</evidence>
<evidence type="ECO:0000313" key="2">
    <source>
        <dbReference type="Proteomes" id="UP000504606"/>
    </source>
</evidence>
<reference evidence="3" key="1">
    <citation type="submission" date="2025-08" db="UniProtKB">
        <authorList>
            <consortium name="RefSeq"/>
        </authorList>
    </citation>
    <scope>IDENTIFICATION</scope>
    <source>
        <tissue evidence="3">Whole organism</tissue>
    </source>
</reference>
<feature type="region of interest" description="Disordered" evidence="1">
    <location>
        <begin position="117"/>
        <end position="155"/>
    </location>
</feature>
<evidence type="ECO:0000313" key="3">
    <source>
        <dbReference type="RefSeq" id="XP_052129057.1"/>
    </source>
</evidence>